<gene>
    <name evidence="1" type="ORF">DVJ83_17325</name>
</gene>
<geneLocation type="plasmid" evidence="2">
    <name>pdrdi</name>
</geneLocation>
<sequence>MAGLALAGCAPRASQTQAALPVTPLGEPEYRALIAPFSEDLQALGVQVERASVYRYTGTAPDAFAQATREFYQRYPGFCPLQGGFFAAENRPVFLTLAARGTEIRGFVYDQAERPRLPFAYFEGRSRETLGPAVCPPREGR</sequence>
<organism evidence="1 2">
    <name type="scientific">Deinococcus wulumuqiensis</name>
    <dbReference type="NCBI Taxonomy" id="980427"/>
    <lineage>
        <taxon>Bacteria</taxon>
        <taxon>Thermotogati</taxon>
        <taxon>Deinococcota</taxon>
        <taxon>Deinococci</taxon>
        <taxon>Deinococcales</taxon>
        <taxon>Deinococcaceae</taxon>
        <taxon>Deinococcus</taxon>
    </lineage>
</organism>
<evidence type="ECO:0000313" key="1">
    <source>
        <dbReference type="EMBL" id="AXH00878.1"/>
    </source>
</evidence>
<reference evidence="1 2" key="1">
    <citation type="submission" date="2018-07" db="EMBL/GenBank/DDBJ databases">
        <title>Complete Genome and Methylome Analysis of Deinococcus wulumuqiensis NEB 479.</title>
        <authorList>
            <person name="Fomenkov A."/>
            <person name="Luyten Y."/>
            <person name="Vincze T."/>
            <person name="Anton B.P."/>
            <person name="Clark T."/>
            <person name="Roberts R.J."/>
            <person name="Morgan R.D."/>
        </authorList>
    </citation>
    <scope>NUCLEOTIDE SEQUENCE [LARGE SCALE GENOMIC DNA]</scope>
    <source>
        <strain evidence="1 2">NEB 479</strain>
        <plasmid evidence="2">Plasmid pdrdi</plasmid>
    </source>
</reference>
<dbReference type="Proteomes" id="UP000253744">
    <property type="component" value="Plasmid pDrdI"/>
</dbReference>
<dbReference type="EMBL" id="CP031163">
    <property type="protein sequence ID" value="AXH00878.1"/>
    <property type="molecule type" value="Genomic_DNA"/>
</dbReference>
<accession>A0A345IMF5</accession>
<dbReference type="AlphaFoldDB" id="A0A345IMF5"/>
<proteinExistence type="predicted"/>
<name>A0A345IMF5_9DEIO</name>
<keyword evidence="1" id="KW-0614">Plasmid</keyword>
<protein>
    <submittedName>
        <fullName evidence="1">Uncharacterized protein</fullName>
    </submittedName>
</protein>
<evidence type="ECO:0000313" key="2">
    <source>
        <dbReference type="Proteomes" id="UP000253744"/>
    </source>
</evidence>
<dbReference type="KEGG" id="dwu:DVJ83_17325"/>